<reference key="1">
    <citation type="journal article" date="2019" name="Genes (Basel)">
        <title>A High-Quality De novo Genome Assembly from a Single Mosquito Using PacBio Sequencing.</title>
        <authorList>
            <person name="Kingan S.B."/>
            <person name="Heaton H."/>
            <person name="Cudini J."/>
            <person name="Lambert C.C."/>
            <person name="Baybayan P."/>
            <person name="Galvin B.D."/>
            <person name="Durbin R."/>
            <person name="Korlach J."/>
            <person name="Lawniczak M.K.N."/>
        </authorList>
    </citation>
    <scope>NUCLEOTIDE SEQUENCE [LARGE SCALE GENOMIC DNA]</scope>
    <source>
        <strain>Mali-NIH</strain>
    </source>
</reference>
<comment type="catalytic activity">
    <reaction evidence="4">
        <text>hydrogencarbonate + H(+) = CO2 + H2O</text>
        <dbReference type="Rhea" id="RHEA:10748"/>
        <dbReference type="ChEBI" id="CHEBI:15377"/>
        <dbReference type="ChEBI" id="CHEBI:15378"/>
        <dbReference type="ChEBI" id="CHEBI:16526"/>
        <dbReference type="ChEBI" id="CHEBI:17544"/>
        <dbReference type="EC" id="4.2.1.1"/>
    </reaction>
</comment>
<evidence type="ECO:0000313" key="7">
    <source>
        <dbReference type="Proteomes" id="UP001105220"/>
    </source>
</evidence>
<comment type="similarity">
    <text evidence="1 4">Belongs to the alpha-carbonic anhydrase family.</text>
</comment>
<dbReference type="SUPFAM" id="SSF51069">
    <property type="entry name" value="Carbonic anhydrase"/>
    <property type="match status" value="1"/>
</dbReference>
<dbReference type="Pfam" id="PF00194">
    <property type="entry name" value="Carb_anhydrase"/>
    <property type="match status" value="1"/>
</dbReference>
<keyword evidence="2 4" id="KW-0479">Metal-binding</keyword>
<dbReference type="KEGG" id="acoz:120951566"/>
<dbReference type="PANTHER" id="PTHR18952">
    <property type="entry name" value="CARBONIC ANHYDRASE"/>
    <property type="match status" value="1"/>
</dbReference>
<keyword evidence="4" id="KW-0456">Lyase</keyword>
<dbReference type="GO" id="GO:0004089">
    <property type="term" value="F:carbonate dehydratase activity"/>
    <property type="evidence" value="ECO:0007669"/>
    <property type="project" value="UniProtKB-UniRule"/>
</dbReference>
<dbReference type="AlphaFoldDB" id="A0A6E8VKK4"/>
<dbReference type="InterPro" id="IPR036398">
    <property type="entry name" value="CA_dom_sf"/>
</dbReference>
<protein>
    <recommendedName>
        <fullName evidence="4">Carbonic anhydrase</fullName>
        <ecNumber evidence="4">4.2.1.1</ecNumber>
    </recommendedName>
</protein>
<evidence type="ECO:0000256" key="3">
    <source>
        <dbReference type="ARBA" id="ARBA00022833"/>
    </source>
</evidence>
<dbReference type="PANTHER" id="PTHR18952:SF270">
    <property type="entry name" value="CARBONIC ANHYDRASE"/>
    <property type="match status" value="1"/>
</dbReference>
<keyword evidence="7" id="KW-1185">Reference proteome</keyword>
<evidence type="ECO:0000256" key="2">
    <source>
        <dbReference type="ARBA" id="ARBA00022723"/>
    </source>
</evidence>
<name>A0A6E8VKK4_ANOCL</name>
<evidence type="ECO:0000256" key="1">
    <source>
        <dbReference type="ARBA" id="ARBA00010718"/>
    </source>
</evidence>
<dbReference type="Gene3D" id="3.10.200.10">
    <property type="entry name" value="Alpha carbonic anhydrase"/>
    <property type="match status" value="1"/>
</dbReference>
<evidence type="ECO:0000259" key="5">
    <source>
        <dbReference type="PROSITE" id="PS51144"/>
    </source>
</evidence>
<comment type="cofactor">
    <cofactor evidence="4">
        <name>Zn(2+)</name>
        <dbReference type="ChEBI" id="CHEBI:29105"/>
    </cofactor>
</comment>
<dbReference type="InterPro" id="IPR023561">
    <property type="entry name" value="Carbonic_anhydrase_a-class"/>
</dbReference>
<dbReference type="RefSeq" id="XP_040226281.2">
    <property type="nucleotide sequence ID" value="XM_040370347.2"/>
</dbReference>
<dbReference type="GeneID" id="120951566"/>
<organism evidence="6 7">
    <name type="scientific">Anopheles coluzzii</name>
    <name type="common">African malaria mosquito</name>
    <dbReference type="NCBI Taxonomy" id="1518534"/>
    <lineage>
        <taxon>Eukaryota</taxon>
        <taxon>Metazoa</taxon>
        <taxon>Ecdysozoa</taxon>
        <taxon>Arthropoda</taxon>
        <taxon>Hexapoda</taxon>
        <taxon>Insecta</taxon>
        <taxon>Pterygota</taxon>
        <taxon>Neoptera</taxon>
        <taxon>Endopterygota</taxon>
        <taxon>Diptera</taxon>
        <taxon>Nematocera</taxon>
        <taxon>Culicoidea</taxon>
        <taxon>Culicidae</taxon>
        <taxon>Anophelinae</taxon>
        <taxon>Anopheles</taxon>
    </lineage>
</organism>
<dbReference type="EC" id="4.2.1.1" evidence="4"/>
<dbReference type="VEuPathDB" id="VectorBase:ACON004895"/>
<dbReference type="InterPro" id="IPR018338">
    <property type="entry name" value="Carbonic_anhydrase_a-class_CS"/>
</dbReference>
<dbReference type="GO" id="GO:0005737">
    <property type="term" value="C:cytoplasm"/>
    <property type="evidence" value="ECO:0007669"/>
    <property type="project" value="TreeGrafter"/>
</dbReference>
<dbReference type="Proteomes" id="UP001105220">
    <property type="component" value="Unplaced"/>
</dbReference>
<dbReference type="SMART" id="SM01057">
    <property type="entry name" value="Carb_anhydrase"/>
    <property type="match status" value="1"/>
</dbReference>
<dbReference type="VEuPathDB" id="VectorBase:ACON2_037560"/>
<dbReference type="VEuPathDB" id="VectorBase:ACMO_000605"/>
<reference evidence="6" key="2">
    <citation type="submission" date="2020-05" db="UniProtKB">
        <authorList>
            <consortium name="EnsemblMetazoa"/>
        </authorList>
    </citation>
    <scope>IDENTIFICATION</scope>
    <source>
        <strain evidence="6">Ngousso</strain>
    </source>
</reference>
<dbReference type="InterPro" id="IPR001148">
    <property type="entry name" value="CA_dom"/>
</dbReference>
<keyword evidence="4" id="KW-0732">Signal</keyword>
<feature type="domain" description="Alpha-carbonic anhydrase" evidence="5">
    <location>
        <begin position="21"/>
        <end position="274"/>
    </location>
</feature>
<dbReference type="EnsemblMetazoa" id="ACON004895-RA">
    <property type="protein sequence ID" value="ACON004895-PA"/>
    <property type="gene ID" value="ACON004895"/>
</dbReference>
<keyword evidence="3 4" id="KW-0862">Zinc</keyword>
<comment type="function">
    <text evidence="4">Reversible hydration of carbon dioxide.</text>
</comment>
<accession>A0A6E8VKK4</accession>
<proteinExistence type="inferred from homology"/>
<sequence>MKSFTLLLCYALFVLHAARGDEWNYPTPGTNGVMSEPERWGGQCDNGRRQSPIDLTIAAAVRGQFAPLFFSNYMLPLKQPRVTNTGHSIQINNRDSAITMQGGGLGGRFVLDQMHFHWGSEHTLDDTRYGLELHLVHHDTRYASLEDAVQARNGVAVLGVLFHVGSQPNMHIDTILDTATEIQNEVGKEALLRGKLSPYNLLPSNRTSFYRYEGSLTTPACAESVIWTVFTESISVSLEQVERFKAIHDQTGRELVNNFRSVQPLNTRALVYATEWDQQGNNFATKMTSNVVFLGAIVLLVITSRLSYH</sequence>
<dbReference type="GO" id="GO:0008270">
    <property type="term" value="F:zinc ion binding"/>
    <property type="evidence" value="ECO:0007669"/>
    <property type="project" value="UniProtKB-UniRule"/>
</dbReference>
<feature type="chain" id="PRO_5026373587" description="Carbonic anhydrase" evidence="4">
    <location>
        <begin position="21"/>
        <end position="309"/>
    </location>
</feature>
<dbReference type="PROSITE" id="PS00162">
    <property type="entry name" value="ALPHA_CA_1"/>
    <property type="match status" value="1"/>
</dbReference>
<feature type="signal peptide" evidence="4">
    <location>
        <begin position="1"/>
        <end position="20"/>
    </location>
</feature>
<evidence type="ECO:0000256" key="4">
    <source>
        <dbReference type="RuleBase" id="RU367011"/>
    </source>
</evidence>
<dbReference type="CDD" id="cd00326">
    <property type="entry name" value="alpha_CA"/>
    <property type="match status" value="1"/>
</dbReference>
<evidence type="ECO:0000313" key="6">
    <source>
        <dbReference type="EnsemblMetazoa" id="ACON004895-PA"/>
    </source>
</evidence>
<dbReference type="PROSITE" id="PS51144">
    <property type="entry name" value="ALPHA_CA_2"/>
    <property type="match status" value="1"/>
</dbReference>